<dbReference type="Proteomes" id="UP001064048">
    <property type="component" value="Chromosome 8"/>
</dbReference>
<keyword evidence="2" id="KW-1185">Reference proteome</keyword>
<organism evidence="1 2">
    <name type="scientific">Choristoneura fumiferana</name>
    <name type="common">Spruce budworm moth</name>
    <name type="synonym">Archips fumiferana</name>
    <dbReference type="NCBI Taxonomy" id="7141"/>
    <lineage>
        <taxon>Eukaryota</taxon>
        <taxon>Metazoa</taxon>
        <taxon>Ecdysozoa</taxon>
        <taxon>Arthropoda</taxon>
        <taxon>Hexapoda</taxon>
        <taxon>Insecta</taxon>
        <taxon>Pterygota</taxon>
        <taxon>Neoptera</taxon>
        <taxon>Endopterygota</taxon>
        <taxon>Lepidoptera</taxon>
        <taxon>Glossata</taxon>
        <taxon>Ditrysia</taxon>
        <taxon>Tortricoidea</taxon>
        <taxon>Tortricidae</taxon>
        <taxon>Tortricinae</taxon>
        <taxon>Choristoneura</taxon>
    </lineage>
</organism>
<proteinExistence type="predicted"/>
<evidence type="ECO:0000313" key="2">
    <source>
        <dbReference type="Proteomes" id="UP001064048"/>
    </source>
</evidence>
<comment type="caution">
    <text evidence="1">The sequence shown here is derived from an EMBL/GenBank/DDBJ whole genome shotgun (WGS) entry which is preliminary data.</text>
</comment>
<name>A0ACC0JR21_CHOFU</name>
<sequence>MKHQMRRKYRIESLSAATFPGALKVIREAFFQDEAVCIGTEIHKDPEAIEELLELCASAALDGVSLVAVAVASDSTEKTFLDLFEERNTRPSCLSLVHFIKDVEGRCNFFEKYHADCCLDITWLAVLREHRGRKYRIESLSAATFPGALRVIREAFCQDEAVSIGSEVNKDPAAIEELLELCADAALDGVSLVAVAVDSGDVVAVYQAECSLEIMFLATLREHRGHNLGTILCKLSIDLAKKLKEGPVANMSLTDLGPKFSHMKPREVTKIVPKICQAIWTGEATQKIGRKLGFKVEVKAMMSEFIYNGKTYADRLGDQSSFSELASIVLD</sequence>
<protein>
    <submittedName>
        <fullName evidence="1">Uncharacterized protein</fullName>
    </submittedName>
</protein>
<evidence type="ECO:0000313" key="1">
    <source>
        <dbReference type="EMBL" id="KAI8426509.1"/>
    </source>
</evidence>
<reference evidence="1 2" key="1">
    <citation type="journal article" date="2022" name="Genome Biol. Evol.">
        <title>The Spruce Budworm Genome: Reconstructing the Evolutionary History of Antifreeze Proteins.</title>
        <authorList>
            <person name="Beliveau C."/>
            <person name="Gagne P."/>
            <person name="Picq S."/>
            <person name="Vernygora O."/>
            <person name="Keeling C.I."/>
            <person name="Pinkney K."/>
            <person name="Doucet D."/>
            <person name="Wen F."/>
            <person name="Johnston J.S."/>
            <person name="Maaroufi H."/>
            <person name="Boyle B."/>
            <person name="Laroche J."/>
            <person name="Dewar K."/>
            <person name="Juretic N."/>
            <person name="Blackburn G."/>
            <person name="Nisole A."/>
            <person name="Brunet B."/>
            <person name="Brandao M."/>
            <person name="Lumley L."/>
            <person name="Duan J."/>
            <person name="Quan G."/>
            <person name="Lucarotti C.J."/>
            <person name="Roe A.D."/>
            <person name="Sperling F.A.H."/>
            <person name="Levesque R.C."/>
            <person name="Cusson M."/>
        </authorList>
    </citation>
    <scope>NUCLEOTIDE SEQUENCE [LARGE SCALE GENOMIC DNA]</scope>
    <source>
        <strain evidence="1">Glfc:IPQL:Cfum</strain>
    </source>
</reference>
<accession>A0ACC0JR21</accession>
<gene>
    <name evidence="1" type="ORF">MSG28_005322</name>
</gene>
<dbReference type="EMBL" id="CM046108">
    <property type="protein sequence ID" value="KAI8426509.1"/>
    <property type="molecule type" value="Genomic_DNA"/>
</dbReference>